<evidence type="ECO:0000259" key="1">
    <source>
        <dbReference type="PROSITE" id="PS50075"/>
    </source>
</evidence>
<dbReference type="Proteomes" id="UP001596540">
    <property type="component" value="Unassembled WGS sequence"/>
</dbReference>
<dbReference type="Pfam" id="PF00550">
    <property type="entry name" value="PP-binding"/>
    <property type="match status" value="1"/>
</dbReference>
<dbReference type="InterPro" id="IPR009081">
    <property type="entry name" value="PP-bd_ACP"/>
</dbReference>
<dbReference type="PROSITE" id="PS50075">
    <property type="entry name" value="CARRIER"/>
    <property type="match status" value="1"/>
</dbReference>
<dbReference type="InterPro" id="IPR036736">
    <property type="entry name" value="ACP-like_sf"/>
</dbReference>
<keyword evidence="3" id="KW-1185">Reference proteome</keyword>
<evidence type="ECO:0000313" key="3">
    <source>
        <dbReference type="Proteomes" id="UP001596540"/>
    </source>
</evidence>
<gene>
    <name evidence="2" type="ORF">ACFQRF_27225</name>
</gene>
<organism evidence="2 3">
    <name type="scientific">Marinactinospora rubrisoli</name>
    <dbReference type="NCBI Taxonomy" id="2715399"/>
    <lineage>
        <taxon>Bacteria</taxon>
        <taxon>Bacillati</taxon>
        <taxon>Actinomycetota</taxon>
        <taxon>Actinomycetes</taxon>
        <taxon>Streptosporangiales</taxon>
        <taxon>Nocardiopsidaceae</taxon>
        <taxon>Marinactinospora</taxon>
    </lineage>
</organism>
<reference evidence="3" key="1">
    <citation type="journal article" date="2019" name="Int. J. Syst. Evol. Microbiol.">
        <title>The Global Catalogue of Microorganisms (GCM) 10K type strain sequencing project: providing services to taxonomists for standard genome sequencing and annotation.</title>
        <authorList>
            <consortium name="The Broad Institute Genomics Platform"/>
            <consortium name="The Broad Institute Genome Sequencing Center for Infectious Disease"/>
            <person name="Wu L."/>
            <person name="Ma J."/>
        </authorList>
    </citation>
    <scope>NUCLEOTIDE SEQUENCE [LARGE SCALE GENOMIC DNA]</scope>
    <source>
        <strain evidence="3">CGMCC 4.7382</strain>
    </source>
</reference>
<protein>
    <submittedName>
        <fullName evidence="2">Acyl carrier protein</fullName>
    </submittedName>
</protein>
<dbReference type="EMBL" id="JBHTBH010000022">
    <property type="protein sequence ID" value="MFC7331441.1"/>
    <property type="molecule type" value="Genomic_DNA"/>
</dbReference>
<name>A0ABW2KN54_9ACTN</name>
<feature type="domain" description="Carrier" evidence="1">
    <location>
        <begin position="14"/>
        <end position="92"/>
    </location>
</feature>
<sequence length="96" mass="10577">MAESTESTEFTVSAELREKVRAIIADVLEVDAAELSENSSFADDFEADSLMSIEMFSRFERDLGISIPQDELVDLDDLATAYELVGRHGSAEATRV</sequence>
<dbReference type="Gene3D" id="1.10.1200.10">
    <property type="entry name" value="ACP-like"/>
    <property type="match status" value="1"/>
</dbReference>
<dbReference type="SUPFAM" id="SSF47336">
    <property type="entry name" value="ACP-like"/>
    <property type="match status" value="1"/>
</dbReference>
<comment type="caution">
    <text evidence="2">The sequence shown here is derived from an EMBL/GenBank/DDBJ whole genome shotgun (WGS) entry which is preliminary data.</text>
</comment>
<dbReference type="RefSeq" id="WP_379874284.1">
    <property type="nucleotide sequence ID" value="NZ_JBHTBH010000022.1"/>
</dbReference>
<evidence type="ECO:0000313" key="2">
    <source>
        <dbReference type="EMBL" id="MFC7331441.1"/>
    </source>
</evidence>
<proteinExistence type="predicted"/>
<accession>A0ABW2KN54</accession>